<dbReference type="AlphaFoldDB" id="A0A9P0HY48"/>
<name>A0A9P0HY48_SPOLI</name>
<feature type="compositionally biased region" description="Low complexity" evidence="1">
    <location>
        <begin position="200"/>
        <end position="222"/>
    </location>
</feature>
<sequence>MCKYSIDARVCGTVGSVPTNKTTICYKHEHKGGGRHAALAGPPLDHGSGAQGPDERCAAAVSPQTVQQEQSVASLAADNNVSHNAFLVHLSSRCCARCAGCTHARAPAQASARRRRGKGIKHNEQKIKTKRKNCDCLRTEGDLAEWTRYKVTVLPKLQYWRVVSSECCGAGGAAYTSDAVDRHLCSLRVPCERERRTREPAAAGPAPAAPGAPAGAPAAPAARPVHLQHNTQSHRPRTSHHGYTHPSLGRRDLCANSGLVACLVTGPVRAAVLVVGLTGLIPMRCATLAACSCAWSPFESRTGHSHATNSPGESRGMSERMYRTRARDDALSDVKLQARVVPSIPTTQLVPLALNIISDIDNTEITYGLMQSVNTINHCSITEKVCE</sequence>
<accession>A0A9P0HY48</accession>
<evidence type="ECO:0000313" key="3">
    <source>
        <dbReference type="Proteomes" id="UP001153321"/>
    </source>
</evidence>
<dbReference type="Proteomes" id="UP001153321">
    <property type="component" value="Chromosome 13"/>
</dbReference>
<feature type="region of interest" description="Disordered" evidence="1">
    <location>
        <begin position="196"/>
        <end position="245"/>
    </location>
</feature>
<feature type="compositionally biased region" description="Basic residues" evidence="1">
    <location>
        <begin position="232"/>
        <end position="243"/>
    </location>
</feature>
<gene>
    <name evidence="2" type="ORF">SPLIT_LOCUS2034</name>
</gene>
<evidence type="ECO:0000313" key="2">
    <source>
        <dbReference type="EMBL" id="CAH1636672.1"/>
    </source>
</evidence>
<organism evidence="2 3">
    <name type="scientific">Spodoptera littoralis</name>
    <name type="common">Egyptian cotton leafworm</name>
    <dbReference type="NCBI Taxonomy" id="7109"/>
    <lineage>
        <taxon>Eukaryota</taxon>
        <taxon>Metazoa</taxon>
        <taxon>Ecdysozoa</taxon>
        <taxon>Arthropoda</taxon>
        <taxon>Hexapoda</taxon>
        <taxon>Insecta</taxon>
        <taxon>Pterygota</taxon>
        <taxon>Neoptera</taxon>
        <taxon>Endopterygota</taxon>
        <taxon>Lepidoptera</taxon>
        <taxon>Glossata</taxon>
        <taxon>Ditrysia</taxon>
        <taxon>Noctuoidea</taxon>
        <taxon>Noctuidae</taxon>
        <taxon>Amphipyrinae</taxon>
        <taxon>Spodoptera</taxon>
    </lineage>
</organism>
<protein>
    <submittedName>
        <fullName evidence="2">Uncharacterized protein</fullName>
    </submittedName>
</protein>
<proteinExistence type="predicted"/>
<reference evidence="2" key="1">
    <citation type="submission" date="2022-02" db="EMBL/GenBank/DDBJ databases">
        <authorList>
            <person name="King R."/>
        </authorList>
    </citation>
    <scope>NUCLEOTIDE SEQUENCE</scope>
</reference>
<keyword evidence="3" id="KW-1185">Reference proteome</keyword>
<dbReference type="EMBL" id="LR824544">
    <property type="protein sequence ID" value="CAH1636672.1"/>
    <property type="molecule type" value="Genomic_DNA"/>
</dbReference>
<evidence type="ECO:0000256" key="1">
    <source>
        <dbReference type="SAM" id="MobiDB-lite"/>
    </source>
</evidence>